<keyword evidence="2" id="KW-1185">Reference proteome</keyword>
<dbReference type="PANTHER" id="PTHR48100">
    <property type="entry name" value="BROAD-SPECIFICITY PHOSPHATASE YOR283W-RELATED"/>
    <property type="match status" value="1"/>
</dbReference>
<gene>
    <name evidence="1" type="ORF">FB471_3903</name>
</gene>
<proteinExistence type="predicted"/>
<comment type="caution">
    <text evidence="1">The sequence shown here is derived from an EMBL/GenBank/DDBJ whole genome shotgun (WGS) entry which is preliminary data.</text>
</comment>
<reference evidence="1 2" key="1">
    <citation type="submission" date="2019-06" db="EMBL/GenBank/DDBJ databases">
        <title>Sequencing the genomes of 1000 actinobacteria strains.</title>
        <authorList>
            <person name="Klenk H.-P."/>
        </authorList>
    </citation>
    <scope>NUCLEOTIDE SEQUENCE [LARGE SCALE GENOMIC DNA]</scope>
    <source>
        <strain evidence="1 2">DSM 45679</strain>
    </source>
</reference>
<evidence type="ECO:0000313" key="2">
    <source>
        <dbReference type="Proteomes" id="UP000320876"/>
    </source>
</evidence>
<dbReference type="Pfam" id="PF00300">
    <property type="entry name" value="His_Phos_1"/>
    <property type="match status" value="1"/>
</dbReference>
<dbReference type="InterPro" id="IPR050275">
    <property type="entry name" value="PGM_Phosphatase"/>
</dbReference>
<dbReference type="GO" id="GO:0005737">
    <property type="term" value="C:cytoplasm"/>
    <property type="evidence" value="ECO:0007669"/>
    <property type="project" value="TreeGrafter"/>
</dbReference>
<organism evidence="1 2">
    <name type="scientific">Amycolatopsis cihanbeyliensis</name>
    <dbReference type="NCBI Taxonomy" id="1128664"/>
    <lineage>
        <taxon>Bacteria</taxon>
        <taxon>Bacillati</taxon>
        <taxon>Actinomycetota</taxon>
        <taxon>Actinomycetes</taxon>
        <taxon>Pseudonocardiales</taxon>
        <taxon>Pseudonocardiaceae</taxon>
        <taxon>Amycolatopsis</taxon>
    </lineage>
</organism>
<dbReference type="OrthoDB" id="9793115at2"/>
<dbReference type="PANTHER" id="PTHR48100:SF58">
    <property type="entry name" value="PE-PGRS FAMILY PROTEIN PE_PGRS11"/>
    <property type="match status" value="1"/>
</dbReference>
<dbReference type="InterPro" id="IPR029033">
    <property type="entry name" value="His_PPase_superfam"/>
</dbReference>
<dbReference type="AlphaFoldDB" id="A0A542DM05"/>
<dbReference type="Proteomes" id="UP000320876">
    <property type="component" value="Unassembled WGS sequence"/>
</dbReference>
<dbReference type="GO" id="GO:0016791">
    <property type="term" value="F:phosphatase activity"/>
    <property type="evidence" value="ECO:0007669"/>
    <property type="project" value="TreeGrafter"/>
</dbReference>
<dbReference type="RefSeq" id="WP_141999843.1">
    <property type="nucleotide sequence ID" value="NZ_VFML01000001.1"/>
</dbReference>
<dbReference type="PIRSF" id="PIRSF000709">
    <property type="entry name" value="6PFK_2-Ptase"/>
    <property type="match status" value="1"/>
</dbReference>
<dbReference type="Gene3D" id="3.40.50.1240">
    <property type="entry name" value="Phosphoglycerate mutase-like"/>
    <property type="match status" value="1"/>
</dbReference>
<dbReference type="SMART" id="SM00855">
    <property type="entry name" value="PGAM"/>
    <property type="match status" value="1"/>
</dbReference>
<dbReference type="CDD" id="cd07067">
    <property type="entry name" value="HP_PGM_like"/>
    <property type="match status" value="1"/>
</dbReference>
<protein>
    <submittedName>
        <fullName evidence="1">Putative phosphoglycerate mutase</fullName>
    </submittedName>
</protein>
<name>A0A542DM05_AMYCI</name>
<dbReference type="EMBL" id="VFML01000001">
    <property type="protein sequence ID" value="TQJ04122.1"/>
    <property type="molecule type" value="Genomic_DNA"/>
</dbReference>
<accession>A0A542DM05</accession>
<dbReference type="SUPFAM" id="SSF53254">
    <property type="entry name" value="Phosphoglycerate mutase-like"/>
    <property type="match status" value="1"/>
</dbReference>
<sequence length="206" mass="22247">MRLYLIRHAQSTANVEGKLNTLPPGPGLTDLGHSQAEALAERLSGEPIVAVYASPAVRAQQTAAPLATTLDLEVQVIEGVQEVYVGDLEDRTDREAVRTYLDTVGPWTRGELGVAMPGGETGHQVRARYLGAVGELRAKHAERDHDDLVVALVSHGGAIRLGAEWLTDNVTAEIADRDMLPNTSVVELESRPGGTWRCLRWAGLEL</sequence>
<evidence type="ECO:0000313" key="1">
    <source>
        <dbReference type="EMBL" id="TQJ04122.1"/>
    </source>
</evidence>
<dbReference type="InterPro" id="IPR013078">
    <property type="entry name" value="His_Pase_superF_clade-1"/>
</dbReference>